<dbReference type="SMART" id="SM00382">
    <property type="entry name" value="AAA"/>
    <property type="match status" value="2"/>
</dbReference>
<evidence type="ECO:0000256" key="3">
    <source>
        <dbReference type="ARBA" id="ARBA00022692"/>
    </source>
</evidence>
<evidence type="ECO:0000256" key="10">
    <source>
        <dbReference type="SAM" id="Phobius"/>
    </source>
</evidence>
<gene>
    <name evidence="13" type="ORF">B0T16DRAFT_323365</name>
</gene>
<feature type="transmembrane region" description="Helical" evidence="10">
    <location>
        <begin position="66"/>
        <end position="87"/>
    </location>
</feature>
<organism evidence="13 14">
    <name type="scientific">Cercophora newfieldiana</name>
    <dbReference type="NCBI Taxonomy" id="92897"/>
    <lineage>
        <taxon>Eukaryota</taxon>
        <taxon>Fungi</taxon>
        <taxon>Dikarya</taxon>
        <taxon>Ascomycota</taxon>
        <taxon>Pezizomycotina</taxon>
        <taxon>Sordariomycetes</taxon>
        <taxon>Sordariomycetidae</taxon>
        <taxon>Sordariales</taxon>
        <taxon>Lasiosphaeriaceae</taxon>
        <taxon>Cercophora</taxon>
    </lineage>
</organism>
<dbReference type="PANTHER" id="PTHR24223:SF345">
    <property type="entry name" value="ABC MULTIDRUG TRANSPORTER (EUROFUNG)"/>
    <property type="match status" value="1"/>
</dbReference>
<protein>
    <submittedName>
        <fullName evidence="13">P-loop containing nucleoside triphosphate hydrolase protein</fullName>
    </submittedName>
</protein>
<dbReference type="PROSITE" id="PS00211">
    <property type="entry name" value="ABC_TRANSPORTER_1"/>
    <property type="match status" value="2"/>
</dbReference>
<dbReference type="InterPro" id="IPR044726">
    <property type="entry name" value="ABCC_6TM_D2"/>
</dbReference>
<dbReference type="GO" id="GO:0016020">
    <property type="term" value="C:membrane"/>
    <property type="evidence" value="ECO:0007669"/>
    <property type="project" value="UniProtKB-SubCell"/>
</dbReference>
<feature type="transmembrane region" description="Helical" evidence="10">
    <location>
        <begin position="312"/>
        <end position="335"/>
    </location>
</feature>
<sequence>MDFSSCLESDKLFGPAVDGCRGDFDFTIKFEKVFFDIIPASIFTAVSLTRVLYLGTRRPAIIAGSWFNFLKLAIISVYAALQVSLLALCVEKLQNFETFFIASAALTLVSSLCMIPLSYLEHTRSPRPSILFNACLFLTLLLDIAQARTLWLASDNREELSFARLFTSGIAIKVVILVLESVQKTRWIISYDIKDHSPEETAGLFGLAAYAWLNRLFLQGYNKILKMDDLFPLDYDMASERLYARSAPYLAPSKLRGRKLGLALEMTKSLAVPLMLPIPPRIALMGFKFCQPFLIETLLDYLQAPDEKNPGYGLIGATILVYTGIAVTTAFYWYFQTRAMYMLRGVLASSVYKKTTEAKIAVTDDSAALTLMSVDVERIIRGWLYAHEFWANMIEASIACWLLSRHIGPASVAPMVVVFLCAVYTTYSIKWIGPRQKAWMDTIQKRVGLTSNVIGQMKQLKISGLATPVERSIQGLRMEELEAGNKFRVLLAASAVCAFIPTTISPVVIFAIATTTRLLDIVTMFTSLAYIVLLCAPLSILFQIAPSFFASFTCFSRIQALIESEPRIDFRDSDRQGSASNSEKGGDGDGGMPVGIKISGGNFGWEQDKPTTLKNIELQIPPSRLTIVVGPIASGKSTLCKALLGESPVFNGSVVLGDGASRKIGFCDQTPYLSNDTIRNNIIGFSHFDSKRYNEVLEATMLLPDLSLLPQGDQTRVGSNGITLSGGQKQRVSMARALYLDASLLVFDDILSGLDADTEEQVFRRVFSADGILRQRSSTVVLCTHSVRHLPSAEHIIALGLDGSMVEQGTFSQLLANKQYVHGLGIKESDSSSSDDEFDSAESGTSSDPSLKRIPTAKVEDDGTSDPERMVGEWKVYKYYFQRIDWYFVAAFLGCGLAWGFFENWVTVWLKFWSQDVTSDDPQRTNAFYVGMYAFFQLMALLSLAVVCFVCFTSMITASGSRLHNEALRTVIGAPLRFFTKTDTGVVTNLFSQDMTLIDGELPNALLNTIALTCSCLGMAAVIATASPFLCITYPFLFFVMYVIQKFYLRTSRQMRLLDLEAKSPLYSHFIDTIKGIATFRAFGWIPHSIELNNRLVDTSQRPMYLLAMIQRWLGFVLQMVIAFLALTVVTLATQTKSNTAFTGVSLVTLMNFGDVLTHIVLSYTQLETSIGAIARLSRFSEKVLPEDLDGEDARPPREWPLRGEIRIENVSASYDEPDEGRSGNGVDGDDANAVAEKGTNNFAIKNLTLDIKPGEKVALCGRSGSGKSSVVLLLLKLLDPVDSSAHGITIDEIPLHKIDRSILRQRIIAVPQDAVFLPDGTSFHTNLDPLAVSTEPECRDVLETVGLWAFVAERGGLEAGMTADSLSQGQKQLLSLARAVLRRRVRAREREADLGKVVEDRGILLLDEVSSSVDQDTERAMQAVIADEFRGYTIVMVSHRLDAVMDFDKVVVLDKGVMVESGRPRDLVELEGSRFRKLWLVGNAAQAKSA</sequence>
<dbReference type="PROSITE" id="PS50893">
    <property type="entry name" value="ABC_TRANSPORTER_2"/>
    <property type="match status" value="2"/>
</dbReference>
<dbReference type="InterPro" id="IPR044746">
    <property type="entry name" value="ABCC_6TM_D1"/>
</dbReference>
<dbReference type="InterPro" id="IPR036640">
    <property type="entry name" value="ABC1_TM_sf"/>
</dbReference>
<dbReference type="EMBL" id="JAULSV010000002">
    <property type="protein sequence ID" value="KAK0652546.1"/>
    <property type="molecule type" value="Genomic_DNA"/>
</dbReference>
<dbReference type="FunFam" id="1.20.1560.10:FF:000066">
    <property type="entry name" value="ABC multidrug transporter (Eurofung)"/>
    <property type="match status" value="1"/>
</dbReference>
<comment type="subcellular location">
    <subcellularLocation>
        <location evidence="1">Membrane</location>
        <topology evidence="1">Multi-pass membrane protein</topology>
    </subcellularLocation>
</comment>
<dbReference type="InterPro" id="IPR056227">
    <property type="entry name" value="TMD0_ABC"/>
</dbReference>
<dbReference type="GO" id="GO:0005524">
    <property type="term" value="F:ATP binding"/>
    <property type="evidence" value="ECO:0007669"/>
    <property type="project" value="UniProtKB-KW"/>
</dbReference>
<evidence type="ECO:0000259" key="12">
    <source>
        <dbReference type="PROSITE" id="PS50929"/>
    </source>
</evidence>
<reference evidence="13" key="1">
    <citation type="submission" date="2023-06" db="EMBL/GenBank/DDBJ databases">
        <title>Genome-scale phylogeny and comparative genomics of the fungal order Sordariales.</title>
        <authorList>
            <consortium name="Lawrence Berkeley National Laboratory"/>
            <person name="Hensen N."/>
            <person name="Bonometti L."/>
            <person name="Westerberg I."/>
            <person name="Brannstrom I.O."/>
            <person name="Guillou S."/>
            <person name="Cros-Aarteil S."/>
            <person name="Calhoun S."/>
            <person name="Haridas S."/>
            <person name="Kuo A."/>
            <person name="Mondo S."/>
            <person name="Pangilinan J."/>
            <person name="Riley R."/>
            <person name="Labutti K."/>
            <person name="Andreopoulos B."/>
            <person name="Lipzen A."/>
            <person name="Chen C."/>
            <person name="Yanf M."/>
            <person name="Daum C."/>
            <person name="Ng V."/>
            <person name="Clum A."/>
            <person name="Steindorff A."/>
            <person name="Ohm R."/>
            <person name="Martin F."/>
            <person name="Silar P."/>
            <person name="Natvig D."/>
            <person name="Lalanne C."/>
            <person name="Gautier V."/>
            <person name="Ament-Velasquez S.L."/>
            <person name="Kruys A."/>
            <person name="Hutchinson M.I."/>
            <person name="Powell A.J."/>
            <person name="Barry K."/>
            <person name="Miller A.N."/>
            <person name="Grigoriev I.V."/>
            <person name="Debuchy R."/>
            <person name="Gladieux P."/>
            <person name="Thoren M.H."/>
            <person name="Johannesson H."/>
        </authorList>
    </citation>
    <scope>NUCLEOTIDE SEQUENCE</scope>
    <source>
        <strain evidence="13">SMH2532-1</strain>
    </source>
</reference>
<comment type="function">
    <text evidence="8">ABC-type transporter; part of the gene cluster that mediates the biosynthesis of the phomopsins, a group of hexapeptide mycotoxins which infects lupins and causes lupinosis disease in livestock.</text>
</comment>
<feature type="domain" description="ABC transporter" evidence="11">
    <location>
        <begin position="1206"/>
        <end position="1481"/>
    </location>
</feature>
<dbReference type="Gene3D" id="3.40.50.300">
    <property type="entry name" value="P-loop containing nucleotide triphosphate hydrolases"/>
    <property type="match status" value="2"/>
</dbReference>
<evidence type="ECO:0000313" key="14">
    <source>
        <dbReference type="Proteomes" id="UP001174936"/>
    </source>
</evidence>
<evidence type="ECO:0000256" key="7">
    <source>
        <dbReference type="ARBA" id="ARBA00023136"/>
    </source>
</evidence>
<feature type="transmembrane region" description="Helical" evidence="10">
    <location>
        <begin position="160"/>
        <end position="179"/>
    </location>
</feature>
<dbReference type="InterPro" id="IPR017871">
    <property type="entry name" value="ABC_transporter-like_CS"/>
</dbReference>
<evidence type="ECO:0000256" key="6">
    <source>
        <dbReference type="ARBA" id="ARBA00022989"/>
    </source>
</evidence>
<feature type="transmembrane region" description="Helical" evidence="10">
    <location>
        <begin position="884"/>
        <end position="902"/>
    </location>
</feature>
<evidence type="ECO:0000256" key="1">
    <source>
        <dbReference type="ARBA" id="ARBA00004141"/>
    </source>
</evidence>
<evidence type="ECO:0000259" key="11">
    <source>
        <dbReference type="PROSITE" id="PS50893"/>
    </source>
</evidence>
<dbReference type="Pfam" id="PF00005">
    <property type="entry name" value="ABC_tran"/>
    <property type="match status" value="2"/>
</dbReference>
<name>A0AA39YH59_9PEZI</name>
<dbReference type="Pfam" id="PF24357">
    <property type="entry name" value="TMD0_ABC"/>
    <property type="match status" value="1"/>
</dbReference>
<proteinExistence type="predicted"/>
<feature type="transmembrane region" description="Helical" evidence="10">
    <location>
        <begin position="1005"/>
        <end position="1026"/>
    </location>
</feature>
<evidence type="ECO:0000256" key="4">
    <source>
        <dbReference type="ARBA" id="ARBA00022741"/>
    </source>
</evidence>
<feature type="transmembrane region" description="Helical" evidence="10">
    <location>
        <begin position="33"/>
        <end position="54"/>
    </location>
</feature>
<dbReference type="PROSITE" id="PS50929">
    <property type="entry name" value="ABC_TM1F"/>
    <property type="match status" value="2"/>
</dbReference>
<dbReference type="PANTHER" id="PTHR24223">
    <property type="entry name" value="ATP-BINDING CASSETTE SUB-FAMILY C"/>
    <property type="match status" value="1"/>
</dbReference>
<evidence type="ECO:0000256" key="2">
    <source>
        <dbReference type="ARBA" id="ARBA00022448"/>
    </source>
</evidence>
<dbReference type="InterPro" id="IPR003593">
    <property type="entry name" value="AAA+_ATPase"/>
</dbReference>
<evidence type="ECO:0000256" key="5">
    <source>
        <dbReference type="ARBA" id="ARBA00022840"/>
    </source>
</evidence>
<keyword evidence="2" id="KW-0813">Transport</keyword>
<accession>A0AA39YH59</accession>
<feature type="transmembrane region" description="Helical" evidence="10">
    <location>
        <begin position="131"/>
        <end position="154"/>
    </location>
</feature>
<evidence type="ECO:0000313" key="13">
    <source>
        <dbReference type="EMBL" id="KAK0652546.1"/>
    </source>
</evidence>
<keyword evidence="4" id="KW-0547">Nucleotide-binding</keyword>
<feature type="region of interest" description="Disordered" evidence="9">
    <location>
        <begin position="827"/>
        <end position="866"/>
    </location>
</feature>
<feature type="transmembrane region" description="Helical" evidence="10">
    <location>
        <begin position="518"/>
        <end position="542"/>
    </location>
</feature>
<dbReference type="GO" id="GO:0016887">
    <property type="term" value="F:ATP hydrolysis activity"/>
    <property type="evidence" value="ECO:0007669"/>
    <property type="project" value="InterPro"/>
</dbReference>
<keyword evidence="13" id="KW-0378">Hydrolase</keyword>
<feature type="transmembrane region" description="Helical" evidence="10">
    <location>
        <begin position="927"/>
        <end position="952"/>
    </location>
</feature>
<feature type="transmembrane region" description="Helical" evidence="10">
    <location>
        <begin position="99"/>
        <end position="119"/>
    </location>
</feature>
<dbReference type="SUPFAM" id="SSF52540">
    <property type="entry name" value="P-loop containing nucleoside triphosphate hydrolases"/>
    <property type="match status" value="2"/>
</dbReference>
<dbReference type="SUPFAM" id="SSF90123">
    <property type="entry name" value="ABC transporter transmembrane region"/>
    <property type="match status" value="2"/>
</dbReference>
<evidence type="ECO:0000256" key="8">
    <source>
        <dbReference type="ARBA" id="ARBA00059074"/>
    </source>
</evidence>
<dbReference type="Gene3D" id="1.20.1560.10">
    <property type="entry name" value="ABC transporter type 1, transmembrane domain"/>
    <property type="match status" value="2"/>
</dbReference>
<feature type="domain" description="ABC transmembrane type-1" evidence="12">
    <location>
        <begin position="291"/>
        <end position="550"/>
    </location>
</feature>
<feature type="transmembrane region" description="Helical" evidence="10">
    <location>
        <begin position="1032"/>
        <end position="1049"/>
    </location>
</feature>
<evidence type="ECO:0000256" key="9">
    <source>
        <dbReference type="SAM" id="MobiDB-lite"/>
    </source>
</evidence>
<dbReference type="InterPro" id="IPR050173">
    <property type="entry name" value="ABC_transporter_C-like"/>
</dbReference>
<dbReference type="InterPro" id="IPR003439">
    <property type="entry name" value="ABC_transporter-like_ATP-bd"/>
</dbReference>
<dbReference type="Proteomes" id="UP001174936">
    <property type="component" value="Unassembled WGS sequence"/>
</dbReference>
<keyword evidence="3 10" id="KW-0812">Transmembrane</keyword>
<dbReference type="Pfam" id="PF00664">
    <property type="entry name" value="ABC_membrane"/>
    <property type="match status" value="2"/>
</dbReference>
<feature type="domain" description="ABC transporter" evidence="11">
    <location>
        <begin position="596"/>
        <end position="827"/>
    </location>
</feature>
<feature type="transmembrane region" description="Helical" evidence="10">
    <location>
        <begin position="1113"/>
        <end position="1133"/>
    </location>
</feature>
<dbReference type="FunFam" id="1.20.1560.10:FF:000055">
    <property type="entry name" value="ABC multidrug transporter (Eurofung)"/>
    <property type="match status" value="1"/>
</dbReference>
<dbReference type="InterPro" id="IPR027417">
    <property type="entry name" value="P-loop_NTPase"/>
</dbReference>
<dbReference type="CDD" id="cd03250">
    <property type="entry name" value="ABCC_MRP_domain1"/>
    <property type="match status" value="1"/>
</dbReference>
<feature type="transmembrane region" description="Helical" evidence="10">
    <location>
        <begin position="410"/>
        <end position="427"/>
    </location>
</feature>
<feature type="domain" description="ABC transmembrane type-1" evidence="12">
    <location>
        <begin position="890"/>
        <end position="1169"/>
    </location>
</feature>
<dbReference type="CDD" id="cd18580">
    <property type="entry name" value="ABC_6TM_ABCC_D2"/>
    <property type="match status" value="1"/>
</dbReference>
<keyword evidence="7 10" id="KW-0472">Membrane</keyword>
<dbReference type="CDD" id="cd18579">
    <property type="entry name" value="ABC_6TM_ABCC_D1"/>
    <property type="match status" value="1"/>
</dbReference>
<keyword evidence="14" id="KW-1185">Reference proteome</keyword>
<feature type="region of interest" description="Disordered" evidence="9">
    <location>
        <begin position="571"/>
        <end position="592"/>
    </location>
</feature>
<dbReference type="InterPro" id="IPR011527">
    <property type="entry name" value="ABC1_TM_dom"/>
</dbReference>
<dbReference type="GO" id="GO:0140359">
    <property type="term" value="F:ABC-type transporter activity"/>
    <property type="evidence" value="ECO:0007669"/>
    <property type="project" value="InterPro"/>
</dbReference>
<keyword evidence="6 10" id="KW-1133">Transmembrane helix</keyword>
<comment type="caution">
    <text evidence="13">The sequence shown here is derived from an EMBL/GenBank/DDBJ whole genome shotgun (WGS) entry which is preliminary data.</text>
</comment>
<feature type="transmembrane region" description="Helical" evidence="10">
    <location>
        <begin position="487"/>
        <end position="512"/>
    </location>
</feature>
<keyword evidence="5" id="KW-0067">ATP-binding</keyword>